<evidence type="ECO:0000256" key="3">
    <source>
        <dbReference type="ARBA" id="ARBA00022840"/>
    </source>
</evidence>
<sequence>MLEIEDVSLRIDDRELLRDVSLACPGGSLTALIGPNGAGKSTLLGLMAGDRAPTGGAVRLAGRPLAEYGVRELAGLRAVMPQDSVLRFAYRVDDVVRMGRALRDLPPEEDEASVHTAMAEVEIAPLAARNALTLSGGEQARTTFARVRVQSTPVLLLDEPTAALDLRHQERLLSLAADWAAAGHCVVAVMHDLNLAAAHADHLVLLDHGRVAAQGTPWDVLRAGQLRRVYRQPVCVLPHPERDCPVVVTTGDGPP</sequence>
<dbReference type="PANTHER" id="PTHR42794">
    <property type="entry name" value="HEMIN IMPORT ATP-BINDING PROTEIN HMUV"/>
    <property type="match status" value="1"/>
</dbReference>
<evidence type="ECO:0000256" key="4">
    <source>
        <dbReference type="ARBA" id="ARBA00022967"/>
    </source>
</evidence>
<keyword evidence="1" id="KW-0813">Transport</keyword>
<proteinExistence type="predicted"/>
<dbReference type="Gene3D" id="3.40.50.300">
    <property type="entry name" value="P-loop containing nucleotide triphosphate hydrolases"/>
    <property type="match status" value="1"/>
</dbReference>
<evidence type="ECO:0000256" key="2">
    <source>
        <dbReference type="ARBA" id="ARBA00022741"/>
    </source>
</evidence>
<keyword evidence="4" id="KW-1278">Translocase</keyword>
<dbReference type="InterPro" id="IPR003593">
    <property type="entry name" value="AAA+_ATPase"/>
</dbReference>
<dbReference type="NCBIfam" id="NF010068">
    <property type="entry name" value="PRK13548.1"/>
    <property type="match status" value="1"/>
</dbReference>
<evidence type="ECO:0000313" key="6">
    <source>
        <dbReference type="EMBL" id="QEA06421.1"/>
    </source>
</evidence>
<dbReference type="SMART" id="SM00382">
    <property type="entry name" value="AAA"/>
    <property type="match status" value="1"/>
</dbReference>
<dbReference type="PANTHER" id="PTHR42794:SF1">
    <property type="entry name" value="HEMIN IMPORT ATP-BINDING PROTEIN HMUV"/>
    <property type="match status" value="1"/>
</dbReference>
<keyword evidence="2" id="KW-0547">Nucleotide-binding</keyword>
<keyword evidence="6" id="KW-0378">Hydrolase</keyword>
<dbReference type="AlphaFoldDB" id="A0A5B8RCV4"/>
<dbReference type="EC" id="3.6.3.-" evidence="6"/>
<dbReference type="SUPFAM" id="SSF52540">
    <property type="entry name" value="P-loop containing nucleoside triphosphate hydrolases"/>
    <property type="match status" value="1"/>
</dbReference>
<reference evidence="6" key="1">
    <citation type="submission" date="2019-06" db="EMBL/GenBank/DDBJ databases">
        <authorList>
            <person name="Murdoch R.W."/>
            <person name="Fathepure B."/>
        </authorList>
    </citation>
    <scope>NUCLEOTIDE SEQUENCE</scope>
</reference>
<protein>
    <submittedName>
        <fullName evidence="6">Hemin import ATP-binding protein HmuV</fullName>
        <ecNumber evidence="6">3.6.3.-</ecNumber>
    </submittedName>
</protein>
<dbReference type="EMBL" id="MN079142">
    <property type="protein sequence ID" value="QEA06421.1"/>
    <property type="molecule type" value="Genomic_DNA"/>
</dbReference>
<keyword evidence="3 6" id="KW-0067">ATP-binding</keyword>
<organism evidence="6">
    <name type="scientific">uncultured organism</name>
    <dbReference type="NCBI Taxonomy" id="155900"/>
    <lineage>
        <taxon>unclassified sequences</taxon>
        <taxon>environmental samples</taxon>
    </lineage>
</organism>
<dbReference type="PROSITE" id="PS50893">
    <property type="entry name" value="ABC_TRANSPORTER_2"/>
    <property type="match status" value="1"/>
</dbReference>
<accession>A0A5B8RCV4</accession>
<evidence type="ECO:0000256" key="1">
    <source>
        <dbReference type="ARBA" id="ARBA00022448"/>
    </source>
</evidence>
<dbReference type="InterPro" id="IPR003439">
    <property type="entry name" value="ABC_transporter-like_ATP-bd"/>
</dbReference>
<dbReference type="InterPro" id="IPR027417">
    <property type="entry name" value="P-loop_NTPase"/>
</dbReference>
<dbReference type="CDD" id="cd03214">
    <property type="entry name" value="ABC_Iron-Siderophores_B12_Hemin"/>
    <property type="match status" value="1"/>
</dbReference>
<feature type="domain" description="ABC transporter" evidence="5">
    <location>
        <begin position="2"/>
        <end position="233"/>
    </location>
</feature>
<gene>
    <name evidence="6" type="primary">hmuV_2</name>
    <name evidence="6" type="ORF">KBTEX_02759</name>
</gene>
<dbReference type="GO" id="GO:0005524">
    <property type="term" value="F:ATP binding"/>
    <property type="evidence" value="ECO:0007669"/>
    <property type="project" value="UniProtKB-KW"/>
</dbReference>
<evidence type="ECO:0000259" key="5">
    <source>
        <dbReference type="PROSITE" id="PS50893"/>
    </source>
</evidence>
<name>A0A5B8RCV4_9ZZZZ</name>
<dbReference type="Pfam" id="PF00005">
    <property type="entry name" value="ABC_tran"/>
    <property type="match status" value="1"/>
</dbReference>
<dbReference type="GO" id="GO:0016887">
    <property type="term" value="F:ATP hydrolysis activity"/>
    <property type="evidence" value="ECO:0007669"/>
    <property type="project" value="InterPro"/>
</dbReference>